<dbReference type="PANTHER" id="PTHR15893:SF0">
    <property type="entry name" value="LARGE RIBOSOMAL SUBUNIT PROTEIN BL27M"/>
    <property type="match status" value="1"/>
</dbReference>
<keyword evidence="3 7" id="KW-0689">Ribosomal protein</keyword>
<dbReference type="HAMAP" id="MF_00539">
    <property type="entry name" value="Ribosomal_bL27"/>
    <property type="match status" value="1"/>
</dbReference>
<keyword evidence="8" id="KW-1185">Reference proteome</keyword>
<comment type="caution">
    <text evidence="7">The sequence shown here is derived from an EMBL/GenBank/DDBJ whole genome shotgun (WGS) entry which is preliminary data.</text>
</comment>
<comment type="subcellular location">
    <subcellularLocation>
        <location evidence="1">Mitochondrion</location>
    </subcellularLocation>
</comment>
<sequence>MNIGFLRIKSSLLSGSFFAKKISLPLLIIRTATKRSAGSTKNNRDSPGKRLGVKKFGEEMVKAGNIIVRQRGTKFYPGENVGMGRDHTLYALEPGFVQFYRDPLQPKRKFVGVVFDRKTKLPLSKDQPRIRRLGMKEVEINNN</sequence>
<dbReference type="Gene3D" id="2.40.50.100">
    <property type="match status" value="1"/>
</dbReference>
<dbReference type="VEuPathDB" id="FungiDB:T551_00114"/>
<dbReference type="GO" id="GO:0005762">
    <property type="term" value="C:mitochondrial large ribosomal subunit"/>
    <property type="evidence" value="ECO:0007669"/>
    <property type="project" value="TreeGrafter"/>
</dbReference>
<dbReference type="STRING" id="1408657.A0A0W4ZW80"/>
<dbReference type="InterPro" id="IPR018261">
    <property type="entry name" value="Ribosomal_bL27_CS"/>
</dbReference>
<dbReference type="EMBL" id="LFWA01000001">
    <property type="protein sequence ID" value="KTW32629.1"/>
    <property type="molecule type" value="Genomic_DNA"/>
</dbReference>
<dbReference type="GO" id="GO:0003735">
    <property type="term" value="F:structural constituent of ribosome"/>
    <property type="evidence" value="ECO:0007669"/>
    <property type="project" value="InterPro"/>
</dbReference>
<reference evidence="8" key="1">
    <citation type="journal article" date="2016" name="Nat. Commun.">
        <title>Genome analysis of three Pneumocystis species reveals adaptation mechanisms to life exclusively in mammalian hosts.</title>
        <authorList>
            <person name="Ma L."/>
            <person name="Chen Z."/>
            <person name="Huang D.W."/>
            <person name="Kutty G."/>
            <person name="Ishihara M."/>
            <person name="Wang H."/>
            <person name="Abouelleil A."/>
            <person name="Bishop L."/>
            <person name="Davey E."/>
            <person name="Deng R."/>
            <person name="Deng X."/>
            <person name="Fan L."/>
            <person name="Fantoni G."/>
            <person name="Fitzgerald M."/>
            <person name="Gogineni E."/>
            <person name="Goldberg J.M."/>
            <person name="Handley G."/>
            <person name="Hu X."/>
            <person name="Huber C."/>
            <person name="Jiao X."/>
            <person name="Jones K."/>
            <person name="Levin J.Z."/>
            <person name="Liu Y."/>
            <person name="Macdonald P."/>
            <person name="Melnikov A."/>
            <person name="Raley C."/>
            <person name="Sassi M."/>
            <person name="Sherman B.T."/>
            <person name="Song X."/>
            <person name="Sykes S."/>
            <person name="Tran B."/>
            <person name="Walsh L."/>
            <person name="Xia Y."/>
            <person name="Yang J."/>
            <person name="Young S."/>
            <person name="Zeng Q."/>
            <person name="Zheng X."/>
            <person name="Stephens R."/>
            <person name="Nusbaum C."/>
            <person name="Birren B.W."/>
            <person name="Azadi P."/>
            <person name="Lempicki R.A."/>
            <person name="Cuomo C.A."/>
            <person name="Kovacs J.A."/>
        </authorList>
    </citation>
    <scope>NUCLEOTIDE SEQUENCE [LARGE SCALE GENOMIC DNA]</scope>
    <source>
        <strain evidence="8">RU7</strain>
    </source>
</reference>
<evidence type="ECO:0000256" key="1">
    <source>
        <dbReference type="ARBA" id="ARBA00004173"/>
    </source>
</evidence>
<evidence type="ECO:0000313" key="7">
    <source>
        <dbReference type="EMBL" id="KTW32629.1"/>
    </source>
</evidence>
<dbReference type="PANTHER" id="PTHR15893">
    <property type="entry name" value="RIBOSOMAL PROTEIN L27"/>
    <property type="match status" value="1"/>
</dbReference>
<evidence type="ECO:0000256" key="3">
    <source>
        <dbReference type="ARBA" id="ARBA00022980"/>
    </source>
</evidence>
<keyword evidence="5" id="KW-0687">Ribonucleoprotein</keyword>
<accession>A0A0W4ZW80</accession>
<dbReference type="NCBIfam" id="TIGR00062">
    <property type="entry name" value="L27"/>
    <property type="match status" value="1"/>
</dbReference>
<evidence type="ECO:0000313" key="8">
    <source>
        <dbReference type="Proteomes" id="UP000053447"/>
    </source>
</evidence>
<dbReference type="GO" id="GO:0006412">
    <property type="term" value="P:translation"/>
    <property type="evidence" value="ECO:0007669"/>
    <property type="project" value="InterPro"/>
</dbReference>
<evidence type="ECO:0000256" key="4">
    <source>
        <dbReference type="ARBA" id="ARBA00023128"/>
    </source>
</evidence>
<dbReference type="eggNOG" id="KOG4600">
    <property type="taxonomic scope" value="Eukaryota"/>
</dbReference>
<evidence type="ECO:0000256" key="5">
    <source>
        <dbReference type="ARBA" id="ARBA00023274"/>
    </source>
</evidence>
<keyword evidence="4" id="KW-0496">Mitochondrion</keyword>
<dbReference type="InterPro" id="IPR001684">
    <property type="entry name" value="Ribosomal_bL27"/>
</dbReference>
<name>A0A0W4ZW80_PNEJ7</name>
<dbReference type="RefSeq" id="XP_018231321.1">
    <property type="nucleotide sequence ID" value="XM_018372381.1"/>
</dbReference>
<gene>
    <name evidence="7" type="ORF">T551_00114</name>
</gene>
<dbReference type="SUPFAM" id="SSF110324">
    <property type="entry name" value="Ribosomal L27 protein-like"/>
    <property type="match status" value="1"/>
</dbReference>
<organism evidence="7 8">
    <name type="scientific">Pneumocystis jirovecii (strain RU7)</name>
    <name type="common">Human pneumocystis pneumonia agent</name>
    <dbReference type="NCBI Taxonomy" id="1408657"/>
    <lineage>
        <taxon>Eukaryota</taxon>
        <taxon>Fungi</taxon>
        <taxon>Dikarya</taxon>
        <taxon>Ascomycota</taxon>
        <taxon>Taphrinomycotina</taxon>
        <taxon>Pneumocystomycetes</taxon>
        <taxon>Pneumocystaceae</taxon>
        <taxon>Pneumocystis</taxon>
    </lineage>
</organism>
<dbReference type="PROSITE" id="PS00831">
    <property type="entry name" value="RIBOSOMAL_L27"/>
    <property type="match status" value="1"/>
</dbReference>
<dbReference type="GeneID" id="28938636"/>
<dbReference type="FunFam" id="2.40.50.100:FF:000042">
    <property type="entry name" value="50S ribosomal protein L27"/>
    <property type="match status" value="1"/>
</dbReference>
<dbReference type="PRINTS" id="PR00063">
    <property type="entry name" value="RIBOSOMALL27"/>
</dbReference>
<comment type="similarity">
    <text evidence="2">Belongs to the bacterial ribosomal protein bL27 family.</text>
</comment>
<dbReference type="Pfam" id="PF01016">
    <property type="entry name" value="Ribosomal_L27"/>
    <property type="match status" value="1"/>
</dbReference>
<evidence type="ECO:0000256" key="2">
    <source>
        <dbReference type="ARBA" id="ARBA00010797"/>
    </source>
</evidence>
<dbReference type="AlphaFoldDB" id="A0A0W4ZW80"/>
<dbReference type="OrthoDB" id="1867012at2759"/>
<proteinExistence type="inferred from homology"/>
<dbReference type="Proteomes" id="UP000053447">
    <property type="component" value="Unassembled WGS sequence"/>
</dbReference>
<protein>
    <recommendedName>
        <fullName evidence="6">Large ribosomal subunit protein bL27m</fullName>
    </recommendedName>
</protein>
<evidence type="ECO:0000256" key="6">
    <source>
        <dbReference type="ARBA" id="ARBA00035267"/>
    </source>
</evidence>